<feature type="transmembrane region" description="Helical" evidence="12">
    <location>
        <begin position="46"/>
        <end position="66"/>
    </location>
</feature>
<dbReference type="GO" id="GO:0006814">
    <property type="term" value="P:sodium ion transport"/>
    <property type="evidence" value="ECO:0007669"/>
    <property type="project" value="UniProtKB-KW"/>
</dbReference>
<evidence type="ECO:0000256" key="3">
    <source>
        <dbReference type="ARBA" id="ARBA00022448"/>
    </source>
</evidence>
<evidence type="ECO:0000256" key="7">
    <source>
        <dbReference type="ARBA" id="ARBA00023053"/>
    </source>
</evidence>
<feature type="transmembrane region" description="Helical" evidence="12">
    <location>
        <begin position="121"/>
        <end position="141"/>
    </location>
</feature>
<evidence type="ECO:0000256" key="9">
    <source>
        <dbReference type="ARBA" id="ARBA00023136"/>
    </source>
</evidence>
<feature type="transmembrane region" description="Helical" evidence="12">
    <location>
        <begin position="161"/>
        <end position="185"/>
    </location>
</feature>
<proteinExistence type="inferred from homology"/>
<accession>A0A482VRL9</accession>
<feature type="transmembrane region" description="Helical" evidence="12">
    <location>
        <begin position="6"/>
        <end position="26"/>
    </location>
</feature>
<feature type="transmembrane region" description="Helical" evidence="12">
    <location>
        <begin position="192"/>
        <end position="214"/>
    </location>
</feature>
<comment type="caution">
    <text evidence="13">The sequence shown here is derived from an EMBL/GenBank/DDBJ whole genome shotgun (WGS) entry which is preliminary data.</text>
</comment>
<keyword evidence="7" id="KW-0915">Sodium</keyword>
<evidence type="ECO:0000256" key="8">
    <source>
        <dbReference type="ARBA" id="ARBA00023065"/>
    </source>
</evidence>
<dbReference type="GO" id="GO:0015293">
    <property type="term" value="F:symporter activity"/>
    <property type="evidence" value="ECO:0007669"/>
    <property type="project" value="TreeGrafter"/>
</dbReference>
<dbReference type="PANTHER" id="PTHR42985:SF21">
    <property type="entry name" value="SODIUM-DEPENDENT MULTIVITAMIN TRANSPORTER-LIKE PROTEIN"/>
    <property type="match status" value="1"/>
</dbReference>
<evidence type="ECO:0000256" key="11">
    <source>
        <dbReference type="RuleBase" id="RU362091"/>
    </source>
</evidence>
<evidence type="ECO:0000256" key="4">
    <source>
        <dbReference type="ARBA" id="ARBA00022475"/>
    </source>
</evidence>
<keyword evidence="9 12" id="KW-0472">Membrane</keyword>
<dbReference type="GO" id="GO:0005886">
    <property type="term" value="C:plasma membrane"/>
    <property type="evidence" value="ECO:0007669"/>
    <property type="project" value="UniProtKB-SubCell"/>
</dbReference>
<dbReference type="InterPro" id="IPR001734">
    <property type="entry name" value="Na/solute_symporter"/>
</dbReference>
<dbReference type="EMBL" id="QDEB01071887">
    <property type="protein sequence ID" value="RZC35326.1"/>
    <property type="molecule type" value="Genomic_DNA"/>
</dbReference>
<organism evidence="13 14">
    <name type="scientific">Asbolus verrucosus</name>
    <name type="common">Desert ironclad beetle</name>
    <dbReference type="NCBI Taxonomy" id="1661398"/>
    <lineage>
        <taxon>Eukaryota</taxon>
        <taxon>Metazoa</taxon>
        <taxon>Ecdysozoa</taxon>
        <taxon>Arthropoda</taxon>
        <taxon>Hexapoda</taxon>
        <taxon>Insecta</taxon>
        <taxon>Pterygota</taxon>
        <taxon>Neoptera</taxon>
        <taxon>Endopterygota</taxon>
        <taxon>Coleoptera</taxon>
        <taxon>Polyphaga</taxon>
        <taxon>Cucujiformia</taxon>
        <taxon>Tenebrionidae</taxon>
        <taxon>Pimeliinae</taxon>
        <taxon>Asbolus</taxon>
    </lineage>
</organism>
<dbReference type="OrthoDB" id="6132759at2759"/>
<sequence length="215" mass="23839">MFSWYDYILFTVMLSFSALIGIYFGCFGSKQSTTNEYLMGGKTMKVLPIAVSLVASHISGITLLALPADVYRYGAAYWLGAFSMVLLCVITIYVYLPVFFNLQITSTYEYLERRFDNRTRLFASFLYALSVFLYLPIVVYIPALAFSAGSLGYLLLDSFNVLFVASGINVHSITPVVCGICIFYTTIGGLKAVVWTDTLQFTVTIAAIATVFMLG</sequence>
<keyword evidence="8" id="KW-0406">Ion transport</keyword>
<dbReference type="InterPro" id="IPR051163">
    <property type="entry name" value="Sodium:Solute_Symporter_SSF"/>
</dbReference>
<keyword evidence="5 12" id="KW-0812">Transmembrane</keyword>
<dbReference type="AlphaFoldDB" id="A0A482VRL9"/>
<reference evidence="13 14" key="1">
    <citation type="submission" date="2017-03" db="EMBL/GenBank/DDBJ databases">
        <title>Genome of the blue death feigning beetle - Asbolus verrucosus.</title>
        <authorList>
            <person name="Rider S.D."/>
        </authorList>
    </citation>
    <scope>NUCLEOTIDE SEQUENCE [LARGE SCALE GENOMIC DNA]</scope>
    <source>
        <strain evidence="13">Butters</strain>
        <tissue evidence="13">Head and leg muscle</tissue>
    </source>
</reference>
<feature type="transmembrane region" description="Helical" evidence="12">
    <location>
        <begin position="78"/>
        <end position="100"/>
    </location>
</feature>
<dbReference type="Proteomes" id="UP000292052">
    <property type="component" value="Unassembled WGS sequence"/>
</dbReference>
<dbReference type="PANTHER" id="PTHR42985">
    <property type="entry name" value="SODIUM-COUPLED MONOCARBOXYLATE TRANSPORTER"/>
    <property type="match status" value="1"/>
</dbReference>
<dbReference type="InterPro" id="IPR038377">
    <property type="entry name" value="Na/Glc_symporter_sf"/>
</dbReference>
<evidence type="ECO:0000256" key="6">
    <source>
        <dbReference type="ARBA" id="ARBA00022989"/>
    </source>
</evidence>
<name>A0A482VRL9_ASBVE</name>
<evidence type="ECO:0000256" key="5">
    <source>
        <dbReference type="ARBA" id="ARBA00022692"/>
    </source>
</evidence>
<evidence type="ECO:0000313" key="13">
    <source>
        <dbReference type="EMBL" id="RZC35326.1"/>
    </source>
</evidence>
<gene>
    <name evidence="13" type="ORF">BDFB_004567</name>
</gene>
<keyword evidence="3" id="KW-0813">Transport</keyword>
<keyword evidence="6 12" id="KW-1133">Transmembrane helix</keyword>
<dbReference type="Gene3D" id="1.20.1730.10">
    <property type="entry name" value="Sodium/glucose cotransporter"/>
    <property type="match status" value="1"/>
</dbReference>
<feature type="non-terminal residue" evidence="13">
    <location>
        <position position="215"/>
    </location>
</feature>
<evidence type="ECO:0000256" key="1">
    <source>
        <dbReference type="ARBA" id="ARBA00004651"/>
    </source>
</evidence>
<evidence type="ECO:0000256" key="2">
    <source>
        <dbReference type="ARBA" id="ARBA00006434"/>
    </source>
</evidence>
<comment type="similarity">
    <text evidence="2 11">Belongs to the sodium:solute symporter (SSF) (TC 2.A.21) family.</text>
</comment>
<evidence type="ECO:0000256" key="10">
    <source>
        <dbReference type="ARBA" id="ARBA00023201"/>
    </source>
</evidence>
<evidence type="ECO:0000313" key="14">
    <source>
        <dbReference type="Proteomes" id="UP000292052"/>
    </source>
</evidence>
<comment type="subcellular location">
    <subcellularLocation>
        <location evidence="1">Cell membrane</location>
        <topology evidence="1">Multi-pass membrane protein</topology>
    </subcellularLocation>
</comment>
<dbReference type="Pfam" id="PF00474">
    <property type="entry name" value="SSF"/>
    <property type="match status" value="1"/>
</dbReference>
<keyword evidence="10" id="KW-0739">Sodium transport</keyword>
<keyword evidence="14" id="KW-1185">Reference proteome</keyword>
<evidence type="ECO:0000256" key="12">
    <source>
        <dbReference type="SAM" id="Phobius"/>
    </source>
</evidence>
<dbReference type="PROSITE" id="PS50283">
    <property type="entry name" value="NA_SOLUT_SYMP_3"/>
    <property type="match status" value="1"/>
</dbReference>
<dbReference type="STRING" id="1661398.A0A482VRL9"/>
<protein>
    <submittedName>
        <fullName evidence="13">SSF domain containing protein</fullName>
    </submittedName>
</protein>
<keyword evidence="4" id="KW-1003">Cell membrane</keyword>